<dbReference type="InterPro" id="IPR019778">
    <property type="entry name" value="Class_I_Hydrophobin_CS"/>
</dbReference>
<dbReference type="Pfam" id="PF01185">
    <property type="entry name" value="Hydrophobin"/>
    <property type="match status" value="1"/>
</dbReference>
<dbReference type="OrthoDB" id="4225815at2759"/>
<dbReference type="PROSITE" id="PS00956">
    <property type="entry name" value="HYDROPHOBIN"/>
    <property type="match status" value="1"/>
</dbReference>
<accession>A0A8I2YQA7</accession>
<dbReference type="GO" id="GO:0009277">
    <property type="term" value="C:fungal-type cell wall"/>
    <property type="evidence" value="ECO:0007669"/>
    <property type="project" value="InterPro"/>
</dbReference>
<evidence type="ECO:0000256" key="6">
    <source>
        <dbReference type="ARBA" id="ARBA00023157"/>
    </source>
</evidence>
<sequence>MFARFVTLLPIAALAAVAAAAPNVLEARTTAPVCNSGSQYCCNQKFSNPMDFKGGPLGLLGVLLGLGVNAGVECTPVTVIGLLSNGAQCTQQTVCCNDVKQNGLVNVACSPVAVPV</sequence>
<reference evidence="8" key="1">
    <citation type="submission" date="2021-03" db="EMBL/GenBank/DDBJ databases">
        <title>Evolutionary innovations through gain and loss of genes in the ectomycorrhizal Boletales.</title>
        <authorList>
            <person name="Wu G."/>
            <person name="Miyauchi S."/>
            <person name="Morin E."/>
            <person name="Yang Z.-L."/>
            <person name="Xu J."/>
            <person name="Martin F.M."/>
        </authorList>
    </citation>
    <scope>NUCLEOTIDE SEQUENCE</scope>
    <source>
        <strain evidence="8">BR01</strain>
    </source>
</reference>
<evidence type="ECO:0000256" key="2">
    <source>
        <dbReference type="ARBA" id="ARBA00010446"/>
    </source>
</evidence>
<evidence type="ECO:0000256" key="7">
    <source>
        <dbReference type="RuleBase" id="RU365009"/>
    </source>
</evidence>
<evidence type="ECO:0000256" key="5">
    <source>
        <dbReference type="ARBA" id="ARBA00022729"/>
    </source>
</evidence>
<name>A0A8I2YQA7_9AGAM</name>
<keyword evidence="4 7" id="KW-0964">Secreted</keyword>
<dbReference type="InterPro" id="IPR001338">
    <property type="entry name" value="Class_I_Hydrophobin"/>
</dbReference>
<evidence type="ECO:0000313" key="8">
    <source>
        <dbReference type="EMBL" id="KAG6375852.1"/>
    </source>
</evidence>
<protein>
    <recommendedName>
        <fullName evidence="7">Hydrophobin</fullName>
    </recommendedName>
</protein>
<dbReference type="SMART" id="SM00075">
    <property type="entry name" value="HYDRO"/>
    <property type="match status" value="1"/>
</dbReference>
<organism evidence="8 9">
    <name type="scientific">Boletus reticuloceps</name>
    <dbReference type="NCBI Taxonomy" id="495285"/>
    <lineage>
        <taxon>Eukaryota</taxon>
        <taxon>Fungi</taxon>
        <taxon>Dikarya</taxon>
        <taxon>Basidiomycota</taxon>
        <taxon>Agaricomycotina</taxon>
        <taxon>Agaricomycetes</taxon>
        <taxon>Agaricomycetidae</taxon>
        <taxon>Boletales</taxon>
        <taxon>Boletineae</taxon>
        <taxon>Boletaceae</taxon>
        <taxon>Boletoideae</taxon>
        <taxon>Boletus</taxon>
    </lineage>
</organism>
<evidence type="ECO:0000256" key="4">
    <source>
        <dbReference type="ARBA" id="ARBA00022525"/>
    </source>
</evidence>
<dbReference type="EMBL" id="JAGFBS010000013">
    <property type="protein sequence ID" value="KAG6375852.1"/>
    <property type="molecule type" value="Genomic_DNA"/>
</dbReference>
<dbReference type="CDD" id="cd23507">
    <property type="entry name" value="hydrophobin_I"/>
    <property type="match status" value="1"/>
</dbReference>
<comment type="similarity">
    <text evidence="2 7">Belongs to the fungal hydrophobin family.</text>
</comment>
<keyword evidence="9" id="KW-1185">Reference proteome</keyword>
<keyword evidence="5 7" id="KW-0732">Signal</keyword>
<dbReference type="Proteomes" id="UP000683000">
    <property type="component" value="Unassembled WGS sequence"/>
</dbReference>
<comment type="subcellular location">
    <subcellularLocation>
        <location evidence="1 7">Secreted</location>
        <location evidence="1 7">Cell wall</location>
    </subcellularLocation>
</comment>
<dbReference type="AlphaFoldDB" id="A0A8I2YQA7"/>
<comment type="caution">
    <text evidence="8">The sequence shown here is derived from an EMBL/GenBank/DDBJ whole genome shotgun (WGS) entry which is preliminary data.</text>
</comment>
<feature type="signal peptide" evidence="7">
    <location>
        <begin position="1"/>
        <end position="20"/>
    </location>
</feature>
<dbReference type="GO" id="GO:0005199">
    <property type="term" value="F:structural constituent of cell wall"/>
    <property type="evidence" value="ECO:0007669"/>
    <property type="project" value="InterPro"/>
</dbReference>
<evidence type="ECO:0000256" key="3">
    <source>
        <dbReference type="ARBA" id="ARBA00022512"/>
    </source>
</evidence>
<keyword evidence="3 7" id="KW-0134">Cell wall</keyword>
<keyword evidence="6 7" id="KW-1015">Disulfide bond</keyword>
<feature type="chain" id="PRO_5034997981" description="Hydrophobin" evidence="7">
    <location>
        <begin position="21"/>
        <end position="116"/>
    </location>
</feature>
<gene>
    <name evidence="8" type="ORF">JVT61DRAFT_2711</name>
</gene>
<proteinExistence type="inferred from homology"/>
<evidence type="ECO:0000256" key="1">
    <source>
        <dbReference type="ARBA" id="ARBA00004191"/>
    </source>
</evidence>
<evidence type="ECO:0000313" key="9">
    <source>
        <dbReference type="Proteomes" id="UP000683000"/>
    </source>
</evidence>